<feature type="compositionally biased region" description="Pro residues" evidence="8">
    <location>
        <begin position="36"/>
        <end position="47"/>
    </location>
</feature>
<comment type="similarity">
    <text evidence="2">Belongs to the pinin family.</text>
</comment>
<dbReference type="InterPro" id="IPR006786">
    <property type="entry name" value="Pinin_SDK_MemA"/>
</dbReference>
<evidence type="ECO:0000313" key="11">
    <source>
        <dbReference type="Proteomes" id="UP000294003"/>
    </source>
</evidence>
<evidence type="ECO:0000256" key="4">
    <source>
        <dbReference type="ARBA" id="ARBA00023015"/>
    </source>
</evidence>
<accession>A0ABY0HD34</accession>
<dbReference type="PANTHER" id="PTHR12707">
    <property type="entry name" value="PINN"/>
    <property type="match status" value="1"/>
</dbReference>
<dbReference type="InterPro" id="IPR039853">
    <property type="entry name" value="Pinin"/>
</dbReference>
<sequence length="287" mass="32860">MPANDKSPPRRSSPGLELKVVEPTEDDKAHKRKASSPPPTNHEPPISPKRSKVNDATGRDASPKSPHVPKDRSADRRQGTSQEERSRGKRLYGSLLNTLSQTTTNSQQKRRQEIERRQQARVSQQRAEDDKHRQEKLAGLNAARKVEQIKFDEQVMSTRHSDMLAKARFLHTRNSPRIYYSPWEKTPEQRDIIQEQIRDTENIIDREASDFRRRKEQRLRALGVAIEQPAPETKETLRKTVDERPTDTWQSDSANHAPSHTGKGGHEKESDDAGDVMVEEAEDTVIY</sequence>
<comment type="caution">
    <text evidence="10">The sequence shown here is derived from an EMBL/GenBank/DDBJ whole genome shotgun (WGS) entry which is preliminary data.</text>
</comment>
<feature type="compositionally biased region" description="Basic and acidic residues" evidence="8">
    <location>
        <begin position="232"/>
        <end position="246"/>
    </location>
</feature>
<feature type="region of interest" description="Disordered" evidence="8">
    <location>
        <begin position="225"/>
        <end position="287"/>
    </location>
</feature>
<organism evidence="10 11">
    <name type="scientific">Monosporascus cannonballus</name>
    <dbReference type="NCBI Taxonomy" id="155416"/>
    <lineage>
        <taxon>Eukaryota</taxon>
        <taxon>Fungi</taxon>
        <taxon>Dikarya</taxon>
        <taxon>Ascomycota</taxon>
        <taxon>Pezizomycotina</taxon>
        <taxon>Sordariomycetes</taxon>
        <taxon>Xylariomycetidae</taxon>
        <taxon>Xylariales</taxon>
        <taxon>Xylariales incertae sedis</taxon>
        <taxon>Monosporascus</taxon>
    </lineage>
</organism>
<comment type="subcellular location">
    <subcellularLocation>
        <location evidence="1">Nucleus</location>
    </subcellularLocation>
</comment>
<feature type="compositionally biased region" description="Basic and acidic residues" evidence="8">
    <location>
        <begin position="19"/>
        <end position="29"/>
    </location>
</feature>
<evidence type="ECO:0000259" key="9">
    <source>
        <dbReference type="Pfam" id="PF04696"/>
    </source>
</evidence>
<dbReference type="EMBL" id="QJNS01000095">
    <property type="protein sequence ID" value="RYO87841.1"/>
    <property type="molecule type" value="Genomic_DNA"/>
</dbReference>
<evidence type="ECO:0000313" key="10">
    <source>
        <dbReference type="EMBL" id="RYO87841.1"/>
    </source>
</evidence>
<dbReference type="PANTHER" id="PTHR12707:SF0">
    <property type="entry name" value="PININ"/>
    <property type="match status" value="1"/>
</dbReference>
<feature type="compositionally biased region" description="Low complexity" evidence="8">
    <location>
        <begin position="94"/>
        <end position="107"/>
    </location>
</feature>
<protein>
    <recommendedName>
        <fullName evidence="9">Pinin/SDK/MemA protein domain-containing protein</fullName>
    </recommendedName>
</protein>
<keyword evidence="7" id="KW-0539">Nucleus</keyword>
<dbReference type="Proteomes" id="UP000294003">
    <property type="component" value="Unassembled WGS sequence"/>
</dbReference>
<name>A0ABY0HD34_9PEZI</name>
<evidence type="ECO:0000256" key="7">
    <source>
        <dbReference type="ARBA" id="ARBA00023242"/>
    </source>
</evidence>
<evidence type="ECO:0000256" key="8">
    <source>
        <dbReference type="SAM" id="MobiDB-lite"/>
    </source>
</evidence>
<feature type="domain" description="Pinin/SDK/MemA protein" evidence="9">
    <location>
        <begin position="82"/>
        <end position="197"/>
    </location>
</feature>
<feature type="compositionally biased region" description="Acidic residues" evidence="8">
    <location>
        <begin position="272"/>
        <end position="287"/>
    </location>
</feature>
<keyword evidence="3" id="KW-0507">mRNA processing</keyword>
<feature type="compositionally biased region" description="Basic and acidic residues" evidence="8">
    <location>
        <begin position="126"/>
        <end position="136"/>
    </location>
</feature>
<dbReference type="Pfam" id="PF04696">
    <property type="entry name" value="Pinin_SDK_memA"/>
    <property type="match status" value="1"/>
</dbReference>
<evidence type="ECO:0000256" key="5">
    <source>
        <dbReference type="ARBA" id="ARBA00023163"/>
    </source>
</evidence>
<keyword evidence="11" id="KW-1185">Reference proteome</keyword>
<evidence type="ECO:0000256" key="3">
    <source>
        <dbReference type="ARBA" id="ARBA00022664"/>
    </source>
</evidence>
<feature type="compositionally biased region" description="Polar residues" evidence="8">
    <location>
        <begin position="247"/>
        <end position="258"/>
    </location>
</feature>
<evidence type="ECO:0000256" key="2">
    <source>
        <dbReference type="ARBA" id="ARBA00010386"/>
    </source>
</evidence>
<reference evidence="10 11" key="1">
    <citation type="submission" date="2018-06" db="EMBL/GenBank/DDBJ databases">
        <title>Complete Genomes of Monosporascus.</title>
        <authorList>
            <person name="Robinson A.J."/>
            <person name="Natvig D.O."/>
        </authorList>
    </citation>
    <scope>NUCLEOTIDE SEQUENCE [LARGE SCALE GENOMIC DNA]</scope>
    <source>
        <strain evidence="10 11">CBS 609.92</strain>
    </source>
</reference>
<gene>
    <name evidence="10" type="ORF">DL762_004027</name>
</gene>
<proteinExistence type="inferred from homology"/>
<feature type="compositionally biased region" description="Basic and acidic residues" evidence="8">
    <location>
        <begin position="57"/>
        <end position="86"/>
    </location>
</feature>
<keyword evidence="4" id="KW-0805">Transcription regulation</keyword>
<evidence type="ECO:0000256" key="6">
    <source>
        <dbReference type="ARBA" id="ARBA00023187"/>
    </source>
</evidence>
<feature type="region of interest" description="Disordered" evidence="8">
    <location>
        <begin position="1"/>
        <end position="139"/>
    </location>
</feature>
<evidence type="ECO:0000256" key="1">
    <source>
        <dbReference type="ARBA" id="ARBA00004123"/>
    </source>
</evidence>
<keyword evidence="5" id="KW-0804">Transcription</keyword>
<keyword evidence="6" id="KW-0508">mRNA splicing</keyword>